<accession>A0ACB8AIT8</accession>
<organism evidence="1 2">
    <name type="scientific">Hygrophoropsis aurantiaca</name>
    <dbReference type="NCBI Taxonomy" id="72124"/>
    <lineage>
        <taxon>Eukaryota</taxon>
        <taxon>Fungi</taxon>
        <taxon>Dikarya</taxon>
        <taxon>Basidiomycota</taxon>
        <taxon>Agaricomycotina</taxon>
        <taxon>Agaricomycetes</taxon>
        <taxon>Agaricomycetidae</taxon>
        <taxon>Boletales</taxon>
        <taxon>Coniophorineae</taxon>
        <taxon>Hygrophoropsidaceae</taxon>
        <taxon>Hygrophoropsis</taxon>
    </lineage>
</organism>
<reference evidence="1" key="1">
    <citation type="journal article" date="2021" name="New Phytol.">
        <title>Evolutionary innovations through gain and loss of genes in the ectomycorrhizal Boletales.</title>
        <authorList>
            <person name="Wu G."/>
            <person name="Miyauchi S."/>
            <person name="Morin E."/>
            <person name="Kuo A."/>
            <person name="Drula E."/>
            <person name="Varga T."/>
            <person name="Kohler A."/>
            <person name="Feng B."/>
            <person name="Cao Y."/>
            <person name="Lipzen A."/>
            <person name="Daum C."/>
            <person name="Hundley H."/>
            <person name="Pangilinan J."/>
            <person name="Johnson J."/>
            <person name="Barry K."/>
            <person name="LaButti K."/>
            <person name="Ng V."/>
            <person name="Ahrendt S."/>
            <person name="Min B."/>
            <person name="Choi I.G."/>
            <person name="Park H."/>
            <person name="Plett J.M."/>
            <person name="Magnuson J."/>
            <person name="Spatafora J.W."/>
            <person name="Nagy L.G."/>
            <person name="Henrissat B."/>
            <person name="Grigoriev I.V."/>
            <person name="Yang Z.L."/>
            <person name="Xu J."/>
            <person name="Martin F.M."/>
        </authorList>
    </citation>
    <scope>NUCLEOTIDE SEQUENCE</scope>
    <source>
        <strain evidence="1">ATCC 28755</strain>
    </source>
</reference>
<name>A0ACB8AIT8_9AGAM</name>
<gene>
    <name evidence="1" type="ORF">BJ138DRAFT_1082778</name>
</gene>
<proteinExistence type="predicted"/>
<dbReference type="EMBL" id="MU267642">
    <property type="protein sequence ID" value="KAH7912844.1"/>
    <property type="molecule type" value="Genomic_DNA"/>
</dbReference>
<comment type="caution">
    <text evidence="1">The sequence shown here is derived from an EMBL/GenBank/DDBJ whole genome shotgun (WGS) entry which is preliminary data.</text>
</comment>
<sequence length="1215" mass="132416">MDGSPPVSESQIQQQAQQQSAGSSGGPQIRSRITVVCAECKRLKLKCDRRNPCGSCTKRDTVARCIYSAAAAEKVDLHSLNNRLIQVESQVAQITAPGARPYPSATAFGPSSQLDRPILAVGSSGSSLAITLDDISAIWLDELDLNKETLPTPSSSGASHTSPSQIKLEQLPVSLPVSDLSNGPELPLPLLLPPLSAYYASPTPSVHEQPSVTLRIVQQLPFAQRKRQRLYDNVEDVLKMRPSFNLKHFKDRTENMFRWASEAEGTNALDSTSGSQNSSRPSTSAGLSTSHKAETARAIFFGPPPDPPPSSRSMPPVRPTLSFFALVAAAFALGTMVDRETADENDLHAHDINGHNDKMTVDDSSSSGRPSTRKRMELPVVVTKKTKGVSKDIASCPAVLYALSQQALGLFERSNCYDLDYLAAMIMHVLYVLHDGKTRVAHNLLPDVGKMVNIARTMGLDVDPDEYPGKFNVFEAEMRRRMWWDIYYYDLIISDFMGRSPLISDHEFTTHIPMDVDEEVFTSACNTMPLLRSPLSPLEPNPTDFRYFGLKCRLAQLVKTVKGKSSKDAPSHDSSPSDQLSVEQAASSENEVKQWLADLPAAFRLDLDTVLANIPSGSSDHAENSNSYPHDATSASPVLVAQRCELAITANRLILKIYLPFLRPSYSQGSSASHYQATIGTISAAHVIIRASNVLFSMWKQRPDLKGRRPSPGLFDFYSFGRTLFDAAVVCAHNAIKQPTSMWQRIAMEDVNTALEIMRDPLVVTGRGSMRGGVEGGVNEAVRVVALMIKKAEAARSGNHELSTTGMKRKHDEVESDADQLSTGFHIPFVGGAVVSNGTCAPSIAVSISQPSHTFNDPSSATIAKSVNVEHIIGSQKRISSDASNAGSIKRNSSVAIEKSKEKEKDKDKHSKKGYPAFGVRIRPDKDSPWIRGRTTPSAISEYAPDVDAKIHNPSVASALSQPPSHASTPSADLQSYRRQSLSQDSLSPYSVPSLTTASPIDGRGSFGTTKEQHVHQSAGDQGVRASSRFSLAEVNQCPTDPQKYTNLTPPQNASMFEQSQSFENPTLSQYNGAPANGSGGHYASTAPQYGLSSTSRYTTAPHDPRATPSYRESPSQAYYPYNAPYTHPIETEGIVSMGNVGTNVAADMDNNVPREEMYGYPIHKSSTVVYNVESSDHRPFPELQSLGQTPQQWSADGSMTQTDNTFWQYNQYAQ</sequence>
<evidence type="ECO:0000313" key="1">
    <source>
        <dbReference type="EMBL" id="KAH7912844.1"/>
    </source>
</evidence>
<protein>
    <submittedName>
        <fullName evidence="1">Uncharacterized protein</fullName>
    </submittedName>
</protein>
<keyword evidence="2" id="KW-1185">Reference proteome</keyword>
<dbReference type="Proteomes" id="UP000790377">
    <property type="component" value="Unassembled WGS sequence"/>
</dbReference>
<evidence type="ECO:0000313" key="2">
    <source>
        <dbReference type="Proteomes" id="UP000790377"/>
    </source>
</evidence>